<keyword evidence="4" id="KW-0408">Iron</keyword>
<dbReference type="FunFam" id="2.102.10.10:FF:000014">
    <property type="entry name" value="Oxidoreductase, FAD dependent"/>
    <property type="match status" value="1"/>
</dbReference>
<dbReference type="AlphaFoldDB" id="A0A1H5SUS0"/>
<evidence type="ECO:0000256" key="4">
    <source>
        <dbReference type="ARBA" id="ARBA00023004"/>
    </source>
</evidence>
<evidence type="ECO:0000256" key="6">
    <source>
        <dbReference type="ARBA" id="ARBA00023157"/>
    </source>
</evidence>
<evidence type="ECO:0000256" key="2">
    <source>
        <dbReference type="ARBA" id="ARBA00022723"/>
    </source>
</evidence>
<dbReference type="Gene3D" id="3.30.9.10">
    <property type="entry name" value="D-Amino Acid Oxidase, subunit A, domain 2"/>
    <property type="match status" value="1"/>
</dbReference>
<evidence type="ECO:0000256" key="5">
    <source>
        <dbReference type="ARBA" id="ARBA00023014"/>
    </source>
</evidence>
<dbReference type="InterPro" id="IPR036188">
    <property type="entry name" value="FAD/NAD-bd_sf"/>
</dbReference>
<evidence type="ECO:0000256" key="3">
    <source>
        <dbReference type="ARBA" id="ARBA00023002"/>
    </source>
</evidence>
<dbReference type="SUPFAM" id="SSF50022">
    <property type="entry name" value="ISP domain"/>
    <property type="match status" value="1"/>
</dbReference>
<dbReference type="InterPro" id="IPR006076">
    <property type="entry name" value="FAD-dep_OxRdtase"/>
</dbReference>
<dbReference type="Pfam" id="PF00355">
    <property type="entry name" value="Rieske"/>
    <property type="match status" value="1"/>
</dbReference>
<dbReference type="GO" id="GO:0046872">
    <property type="term" value="F:metal ion binding"/>
    <property type="evidence" value="ECO:0007669"/>
    <property type="project" value="UniProtKB-KW"/>
</dbReference>
<dbReference type="InterPro" id="IPR036922">
    <property type="entry name" value="Rieske_2Fe-2S_sf"/>
</dbReference>
<evidence type="ECO:0000313" key="9">
    <source>
        <dbReference type="Proteomes" id="UP000236743"/>
    </source>
</evidence>
<dbReference type="EMBL" id="FNUY01000001">
    <property type="protein sequence ID" value="SEF53557.1"/>
    <property type="molecule type" value="Genomic_DNA"/>
</dbReference>
<dbReference type="GO" id="GO:0016020">
    <property type="term" value="C:membrane"/>
    <property type="evidence" value="ECO:0007669"/>
    <property type="project" value="InterPro"/>
</dbReference>
<keyword evidence="6" id="KW-1015">Disulfide bond</keyword>
<gene>
    <name evidence="8" type="ORF">SAMN04488115_101399</name>
</gene>
<dbReference type="GO" id="GO:0016491">
    <property type="term" value="F:oxidoreductase activity"/>
    <property type="evidence" value="ECO:0007669"/>
    <property type="project" value="UniProtKB-KW"/>
</dbReference>
<dbReference type="Gene3D" id="3.50.50.60">
    <property type="entry name" value="FAD/NAD(P)-binding domain"/>
    <property type="match status" value="1"/>
</dbReference>
<keyword evidence="1" id="KW-0001">2Fe-2S</keyword>
<dbReference type="Pfam" id="PF01266">
    <property type="entry name" value="DAO"/>
    <property type="match status" value="1"/>
</dbReference>
<dbReference type="PRINTS" id="PR00162">
    <property type="entry name" value="RIESKE"/>
</dbReference>
<evidence type="ECO:0000313" key="8">
    <source>
        <dbReference type="EMBL" id="SEF53557.1"/>
    </source>
</evidence>
<name>A0A1H5SUS0_9HYPH</name>
<sequence>MNAMREQSLSVWMDIEVASDAAPLTENTKADVAIVGAGIAGLSIAYELALRGRSVIVLDRGPIAGGMTARTTAHLAPICDDSLSELLSMRGQELARGFQASQSAAVDRIEAIQRDLAIDCEFRRLDGILFLDPASEPSVLDDEVSAASAIGVKVERGKGLPLETLQDRPFLRYPDQATFHPLKYLRGLAEALEKKDVRLHAFSAVEEISEDQGRVQLRLASGHMVDASYAVVATNSPIHDLFALHTKQAPYRTYAMGFEIERGALADALYWDTEDPYHYVRLASGADGKDVLIVGGEDHKTGEADDAPARFAALESWIRMLVPHLGPELYRWSGQVMDTLDYCAFIGRESQRERTFVTTGDSGQGITHGVVASLIIPDLIDGRDNPYAAVYDPGRKPIKAAATFVAENSTLATNVAQYLMPGELESVDELQPGQGAIIRDGLSKIAAYRTEDGTLYQRSAVCTHLGCHLQWNSFEKCWDCPCHGSHFAPDGSVLNGPAIVPLGEVDSGQHAKAAE</sequence>
<dbReference type="SUPFAM" id="SSF51905">
    <property type="entry name" value="FAD/NAD(P)-binding domain"/>
    <property type="match status" value="1"/>
</dbReference>
<evidence type="ECO:0000259" key="7">
    <source>
        <dbReference type="PROSITE" id="PS51296"/>
    </source>
</evidence>
<keyword evidence="5" id="KW-0411">Iron-sulfur</keyword>
<dbReference type="Gene3D" id="2.102.10.10">
    <property type="entry name" value="Rieske [2Fe-2S] iron-sulphur domain"/>
    <property type="match status" value="1"/>
</dbReference>
<dbReference type="Proteomes" id="UP000236743">
    <property type="component" value="Unassembled WGS sequence"/>
</dbReference>
<dbReference type="InterPro" id="IPR017941">
    <property type="entry name" value="Rieske_2Fe-2S"/>
</dbReference>
<dbReference type="OrthoDB" id="311718at2"/>
<keyword evidence="9" id="KW-1185">Reference proteome</keyword>
<protein>
    <recommendedName>
        <fullName evidence="7">Rieske domain-containing protein</fullName>
    </recommendedName>
</protein>
<reference evidence="8 9" key="1">
    <citation type="submission" date="2016-10" db="EMBL/GenBank/DDBJ databases">
        <authorList>
            <person name="de Groot N.N."/>
        </authorList>
    </citation>
    <scope>NUCLEOTIDE SEQUENCE [LARGE SCALE GENOMIC DNA]</scope>
    <source>
        <strain evidence="8 9">DSM 26656</strain>
    </source>
</reference>
<proteinExistence type="predicted"/>
<dbReference type="GO" id="GO:0051537">
    <property type="term" value="F:2 iron, 2 sulfur cluster binding"/>
    <property type="evidence" value="ECO:0007669"/>
    <property type="project" value="UniProtKB-KW"/>
</dbReference>
<keyword evidence="2" id="KW-0479">Metal-binding</keyword>
<dbReference type="GO" id="GO:0005737">
    <property type="term" value="C:cytoplasm"/>
    <property type="evidence" value="ECO:0007669"/>
    <property type="project" value="TreeGrafter"/>
</dbReference>
<dbReference type="InterPro" id="IPR005805">
    <property type="entry name" value="Rieske_Fe-S_prot_C"/>
</dbReference>
<dbReference type="PANTHER" id="PTHR13847:SF281">
    <property type="entry name" value="FAD DEPENDENT OXIDOREDUCTASE DOMAIN-CONTAINING PROTEIN"/>
    <property type="match status" value="1"/>
</dbReference>
<dbReference type="PANTHER" id="PTHR13847">
    <property type="entry name" value="SARCOSINE DEHYDROGENASE-RELATED"/>
    <property type="match status" value="1"/>
</dbReference>
<dbReference type="RefSeq" id="WP_103870772.1">
    <property type="nucleotide sequence ID" value="NZ_FNUY01000001.1"/>
</dbReference>
<dbReference type="InterPro" id="IPR038010">
    <property type="entry name" value="YhfW_C"/>
</dbReference>
<dbReference type="PROSITE" id="PS51296">
    <property type="entry name" value="RIESKE"/>
    <property type="match status" value="1"/>
</dbReference>
<keyword evidence="3" id="KW-0560">Oxidoreductase</keyword>
<evidence type="ECO:0000256" key="1">
    <source>
        <dbReference type="ARBA" id="ARBA00022714"/>
    </source>
</evidence>
<accession>A0A1H5SUS0</accession>
<feature type="domain" description="Rieske" evidence="7">
    <location>
        <begin position="422"/>
        <end position="502"/>
    </location>
</feature>
<dbReference type="CDD" id="cd03477">
    <property type="entry name" value="Rieske_YhfW_C"/>
    <property type="match status" value="1"/>
</dbReference>
<organism evidence="8 9">
    <name type="scientific">Bosea lathyri</name>
    <dbReference type="NCBI Taxonomy" id="1036778"/>
    <lineage>
        <taxon>Bacteria</taxon>
        <taxon>Pseudomonadati</taxon>
        <taxon>Pseudomonadota</taxon>
        <taxon>Alphaproteobacteria</taxon>
        <taxon>Hyphomicrobiales</taxon>
        <taxon>Boseaceae</taxon>
        <taxon>Bosea</taxon>
    </lineage>
</organism>